<name>A0A8S9P8Q0_BRACR</name>
<comment type="caution">
    <text evidence="1">The sequence shown here is derived from an EMBL/GenBank/DDBJ whole genome shotgun (WGS) entry which is preliminary data.</text>
</comment>
<evidence type="ECO:0000313" key="1">
    <source>
        <dbReference type="EMBL" id="KAF3511630.1"/>
    </source>
</evidence>
<dbReference type="AlphaFoldDB" id="A0A8S9P8Q0"/>
<reference evidence="1" key="1">
    <citation type="submission" date="2019-12" db="EMBL/GenBank/DDBJ databases">
        <title>Genome sequencing and annotation of Brassica cretica.</title>
        <authorList>
            <person name="Studholme D.J."/>
            <person name="Sarris P."/>
        </authorList>
    </citation>
    <scope>NUCLEOTIDE SEQUENCE</scope>
    <source>
        <strain evidence="1">PFS-109/04</strain>
        <tissue evidence="1">Leaf</tissue>
    </source>
</reference>
<dbReference type="Proteomes" id="UP000712600">
    <property type="component" value="Unassembled WGS sequence"/>
</dbReference>
<evidence type="ECO:0000313" key="2">
    <source>
        <dbReference type="Proteomes" id="UP000712600"/>
    </source>
</evidence>
<dbReference type="EMBL" id="QGKX02001521">
    <property type="protein sequence ID" value="KAF3511630.1"/>
    <property type="molecule type" value="Genomic_DNA"/>
</dbReference>
<accession>A0A8S9P8Q0</accession>
<sequence length="216" mass="24534">MPDVVGQVVLIQGTDLQNPSVISKIVVGLLLNRSKMVRLTLLDNASSLFRDLHSKTVMKYKVVLITSINPRVLKGKLDSSSSIFQLPSNPISSALTEKSRSSSARSRLRRFSEVVNSFGDHYHFRSRVPFKSFDDRLQESRLLFSQTVPTIGGYSLHHHNDEATNGYRFLCLRGFVVQGSLDPKDRLLDDVFRFIDNIGWSYTVMHVHPFCPRVVR</sequence>
<gene>
    <name evidence="1" type="ORF">F2Q69_00006667</name>
</gene>
<protein>
    <submittedName>
        <fullName evidence="1">Uncharacterized protein</fullName>
    </submittedName>
</protein>
<proteinExistence type="predicted"/>
<organism evidence="1 2">
    <name type="scientific">Brassica cretica</name>
    <name type="common">Mustard</name>
    <dbReference type="NCBI Taxonomy" id="69181"/>
    <lineage>
        <taxon>Eukaryota</taxon>
        <taxon>Viridiplantae</taxon>
        <taxon>Streptophyta</taxon>
        <taxon>Embryophyta</taxon>
        <taxon>Tracheophyta</taxon>
        <taxon>Spermatophyta</taxon>
        <taxon>Magnoliopsida</taxon>
        <taxon>eudicotyledons</taxon>
        <taxon>Gunneridae</taxon>
        <taxon>Pentapetalae</taxon>
        <taxon>rosids</taxon>
        <taxon>malvids</taxon>
        <taxon>Brassicales</taxon>
        <taxon>Brassicaceae</taxon>
        <taxon>Brassiceae</taxon>
        <taxon>Brassica</taxon>
    </lineage>
</organism>